<dbReference type="HAMAP" id="MF_04144">
    <property type="entry name" value="TERL_LAMBDA"/>
    <property type="match status" value="1"/>
</dbReference>
<dbReference type="Gene3D" id="3.40.50.300">
    <property type="entry name" value="P-loop containing nucleotide triphosphate hydrolases"/>
    <property type="match status" value="1"/>
</dbReference>
<dbReference type="InterPro" id="IPR051220">
    <property type="entry name" value="TFA_Chaperone"/>
</dbReference>
<dbReference type="GO" id="GO:0005524">
    <property type="term" value="F:ATP binding"/>
    <property type="evidence" value="ECO:0007669"/>
    <property type="project" value="InterPro"/>
</dbReference>
<sequence>MKKEKELKKMIQGKHTIHLIENIVKDSLTPPEDLTIAEWADKYRVLSRESSAEAGRWETDRTPYMKAIFDCVTDSITKSITIMSSAQVGKTELLLNILGRYMHLDPCPILFVQPTVDDAKSFSKERVEPMLRDTKILKVLVEKVNKRESGTVQEKMFPGGYVRFVGANSPSGLASRPIKITLLDEVDRFPLSAKKEGDPVKLAERRTNNFYDSKKIRVSTPTDDATSKIQLLYLAGSQEEWSLPCPYCGKHQSLEFEQLKYKDLIEPEFECKFCGESAIESEWKKYGQTNGEWIAKFPNEKENRSFHLNALASPWVSWKDIIAEYLSVKDDDFQYKTFVNTVLGKTFAVNLDSAMDYEAIYETREDYGAELHDDVVILTAGVDVQDNRLEVEVVGWAYGYESYGIIYRDFPGDPGKEEVWQQLDTFLRKKFKYKNGKFLTIAATLIDSGGHHTGSVYKYVYKKEKRGIYAIKGQGAWGVNILNGFRKTTKKGTPSVNLLSLGVNALKDLTYSRLSILQGTGKCHFPKASTQGYGIDYFKGLTSEVKVKKSTPRGMKIAWEILDGRRNEPLDLRNYATAAIELIPIDLHDKKYNRKGDRK</sequence>
<dbReference type="EMBL" id="CP024700">
    <property type="protein sequence ID" value="ATV61782.1"/>
    <property type="molecule type" value="Genomic_DNA"/>
</dbReference>
<dbReference type="GO" id="GO:0016887">
    <property type="term" value="F:ATP hydrolysis activity"/>
    <property type="evidence" value="ECO:0007669"/>
    <property type="project" value="InterPro"/>
</dbReference>
<evidence type="ECO:0000313" key="3">
    <source>
        <dbReference type="EMBL" id="ATV61782.1"/>
    </source>
</evidence>
<name>A0AAD0AN00_9FUSO</name>
<dbReference type="InterPro" id="IPR008866">
    <property type="entry name" value="Phage_lambda_GpA-like"/>
</dbReference>
<keyword evidence="4" id="KW-1185">Reference proteome</keyword>
<accession>A0AAD0AN00</accession>
<gene>
    <name evidence="3" type="ORF">CTM74_08065</name>
</gene>
<reference evidence="3 4" key="1">
    <citation type="submission" date="2017-11" db="EMBL/GenBank/DDBJ databases">
        <title>Genome sequencing of Fusobacterium periodonticum KCOM 1263.</title>
        <authorList>
            <person name="Kook J.-K."/>
            <person name="Park S.-N."/>
            <person name="Lim Y.K."/>
        </authorList>
    </citation>
    <scope>NUCLEOTIDE SEQUENCE [LARGE SCALE GENOMIC DNA]</scope>
    <source>
        <strain evidence="3 4">KCOM 1263</strain>
    </source>
</reference>
<dbReference type="PANTHER" id="PTHR34413:SF2">
    <property type="entry name" value="PROPHAGE TAIL FIBER ASSEMBLY PROTEIN HOMOLOG TFAE-RELATED"/>
    <property type="match status" value="1"/>
</dbReference>
<dbReference type="GO" id="GO:0004519">
    <property type="term" value="F:endonuclease activity"/>
    <property type="evidence" value="ECO:0007669"/>
    <property type="project" value="InterPro"/>
</dbReference>
<dbReference type="Pfam" id="PF20454">
    <property type="entry name" value="GpA_nuclease"/>
    <property type="match status" value="1"/>
</dbReference>
<organism evidence="3 4">
    <name type="scientific">Fusobacterium pseudoperiodonticum</name>
    <dbReference type="NCBI Taxonomy" id="2663009"/>
    <lineage>
        <taxon>Bacteria</taxon>
        <taxon>Fusobacteriati</taxon>
        <taxon>Fusobacteriota</taxon>
        <taxon>Fusobacteriia</taxon>
        <taxon>Fusobacteriales</taxon>
        <taxon>Fusobacteriaceae</taxon>
        <taxon>Fusobacterium</taxon>
    </lineage>
</organism>
<dbReference type="AlphaFoldDB" id="A0AAD0AN00"/>
<feature type="domain" description="Terminase large subunit GpA endonuclease" evidence="2">
    <location>
        <begin position="304"/>
        <end position="584"/>
    </location>
</feature>
<evidence type="ECO:0000259" key="2">
    <source>
        <dbReference type="Pfam" id="PF20454"/>
    </source>
</evidence>
<dbReference type="RefSeq" id="WP_099987721.1">
    <property type="nucleotide sequence ID" value="NZ_CP024700.1"/>
</dbReference>
<dbReference type="Pfam" id="PF05876">
    <property type="entry name" value="GpA_ATPase"/>
    <property type="match status" value="1"/>
</dbReference>
<evidence type="ECO:0000313" key="4">
    <source>
        <dbReference type="Proteomes" id="UP000228552"/>
    </source>
</evidence>
<dbReference type="InterPro" id="IPR046453">
    <property type="entry name" value="GpA_ATPase"/>
</dbReference>
<proteinExistence type="inferred from homology"/>
<dbReference type="InterPro" id="IPR046454">
    <property type="entry name" value="GpA_endonuclease"/>
</dbReference>
<evidence type="ECO:0000259" key="1">
    <source>
        <dbReference type="Pfam" id="PF05876"/>
    </source>
</evidence>
<dbReference type="Proteomes" id="UP000228552">
    <property type="component" value="Chromosome"/>
</dbReference>
<protein>
    <submittedName>
        <fullName evidence="3">Terminase</fullName>
    </submittedName>
</protein>
<feature type="domain" description="Phage terminase large subunit GpA ATPase" evidence="1">
    <location>
        <begin position="51"/>
        <end position="293"/>
    </location>
</feature>
<dbReference type="InterPro" id="IPR027417">
    <property type="entry name" value="P-loop_NTPase"/>
</dbReference>
<dbReference type="PANTHER" id="PTHR34413">
    <property type="entry name" value="PROPHAGE TAIL FIBER ASSEMBLY PROTEIN HOMOLOG TFAE-RELATED-RELATED"/>
    <property type="match status" value="1"/>
</dbReference>